<name>V5SA37_9HYPH</name>
<dbReference type="Proteomes" id="UP000018542">
    <property type="component" value="Chromosome"/>
</dbReference>
<keyword evidence="2" id="KW-1185">Reference proteome</keyword>
<evidence type="ECO:0000313" key="2">
    <source>
        <dbReference type="Proteomes" id="UP000018542"/>
    </source>
</evidence>
<dbReference type="KEGG" id="hni:W911_02315"/>
<dbReference type="HOGENOM" id="CLU_057525_1_0_5"/>
<dbReference type="OrthoDB" id="9806326at2"/>
<dbReference type="PANTHER" id="PTHR40590:SF1">
    <property type="entry name" value="CYTOPLASMIC PROTEIN"/>
    <property type="match status" value="1"/>
</dbReference>
<gene>
    <name evidence="1" type="ORF">W911_02315</name>
</gene>
<dbReference type="InterPro" id="IPR047111">
    <property type="entry name" value="YbaP-like"/>
</dbReference>
<sequence length="340" mass="36860">MVLLALLFAIGGGARGGITSDPNAGYAPSEPSRCGGVNLLTSLASSDPTLHSRILEAAASLQNGQHLLWKVERPGLAPSYLFGTVHLTDNRVRDISLKTRAALRSAKAVLLETSDISPETTAAALVSAARTAVYTDGRTLDRLLTKDEFRKVQETIDRAGVPAASARIYRPWMISMMLSGSNCERRRIREGEPVLDMALAQEARIHGIPIAGLETAEEQIRTLASVPEDQQLDMLRANLALIDETDNLMETMVQLYLERRIGAVWELQMALAETAGIPASAFDGFRQAVIVDRNIKMYETARVYFETGGTFMAVGALHLPGEDGLVALLRNAGYTVTPVE</sequence>
<dbReference type="PANTHER" id="PTHR40590">
    <property type="entry name" value="CYTOPLASMIC PROTEIN-RELATED"/>
    <property type="match status" value="1"/>
</dbReference>
<proteinExistence type="predicted"/>
<dbReference type="CDD" id="cd14789">
    <property type="entry name" value="Tiki"/>
    <property type="match status" value="1"/>
</dbReference>
<accession>V5SA37</accession>
<dbReference type="Pfam" id="PF01963">
    <property type="entry name" value="TraB_PrgY_gumN"/>
    <property type="match status" value="1"/>
</dbReference>
<dbReference type="AlphaFoldDB" id="V5SA37"/>
<dbReference type="STRING" id="1029756.W911_02315"/>
<protein>
    <submittedName>
        <fullName evidence="1">Conjugative transfer protein GumN</fullName>
    </submittedName>
</protein>
<dbReference type="EMBL" id="CP006912">
    <property type="protein sequence ID" value="AHB47503.1"/>
    <property type="molecule type" value="Genomic_DNA"/>
</dbReference>
<dbReference type="InterPro" id="IPR002816">
    <property type="entry name" value="TraB/PrgY/GumN_fam"/>
</dbReference>
<evidence type="ECO:0000313" key="1">
    <source>
        <dbReference type="EMBL" id="AHB47503.1"/>
    </source>
</evidence>
<dbReference type="PATRIC" id="fig|1029756.8.peg.493"/>
<reference evidence="1 2" key="1">
    <citation type="journal article" date="2014" name="Genome Announc.">
        <title>Complete Genome Sequence of Hyphomicrobium nitrativorans Strain NL23, a Denitrifying Bacterium Isolated from Biofilm of a Methanol-Fed Denitrification System Treating Seawater at the Montreal Biodome.</title>
        <authorList>
            <person name="Martineau C."/>
            <person name="Villeneuve C."/>
            <person name="Mauffrey F."/>
            <person name="Villemur R."/>
        </authorList>
    </citation>
    <scope>NUCLEOTIDE SEQUENCE [LARGE SCALE GENOMIC DNA]</scope>
    <source>
        <strain evidence="1">NL23</strain>
    </source>
</reference>
<organism evidence="1 2">
    <name type="scientific">Hyphomicrobium nitrativorans NL23</name>
    <dbReference type="NCBI Taxonomy" id="1029756"/>
    <lineage>
        <taxon>Bacteria</taxon>
        <taxon>Pseudomonadati</taxon>
        <taxon>Pseudomonadota</taxon>
        <taxon>Alphaproteobacteria</taxon>
        <taxon>Hyphomicrobiales</taxon>
        <taxon>Hyphomicrobiaceae</taxon>
        <taxon>Hyphomicrobium</taxon>
    </lineage>
</organism>